<accession>A0A382LZZ1</accession>
<organism evidence="1">
    <name type="scientific">marine metagenome</name>
    <dbReference type="NCBI Taxonomy" id="408172"/>
    <lineage>
        <taxon>unclassified sequences</taxon>
        <taxon>metagenomes</taxon>
        <taxon>ecological metagenomes</taxon>
    </lineage>
</organism>
<feature type="non-terminal residue" evidence="1">
    <location>
        <position position="1"/>
    </location>
</feature>
<sequence length="28" mass="2967">RRSVPLHPHPNVHECLRSAVHGIGGAGL</sequence>
<protein>
    <submittedName>
        <fullName evidence="1">Uncharacterized protein</fullName>
    </submittedName>
</protein>
<gene>
    <name evidence="1" type="ORF">METZ01_LOCUS295158</name>
</gene>
<name>A0A382LZZ1_9ZZZZ</name>
<feature type="non-terminal residue" evidence="1">
    <location>
        <position position="28"/>
    </location>
</feature>
<proteinExistence type="predicted"/>
<dbReference type="EMBL" id="UINC01090395">
    <property type="protein sequence ID" value="SVC42304.1"/>
    <property type="molecule type" value="Genomic_DNA"/>
</dbReference>
<dbReference type="AlphaFoldDB" id="A0A382LZZ1"/>
<evidence type="ECO:0000313" key="1">
    <source>
        <dbReference type="EMBL" id="SVC42304.1"/>
    </source>
</evidence>
<reference evidence="1" key="1">
    <citation type="submission" date="2018-05" db="EMBL/GenBank/DDBJ databases">
        <authorList>
            <person name="Lanie J.A."/>
            <person name="Ng W.-L."/>
            <person name="Kazmierczak K.M."/>
            <person name="Andrzejewski T.M."/>
            <person name="Davidsen T.M."/>
            <person name="Wayne K.J."/>
            <person name="Tettelin H."/>
            <person name="Glass J.I."/>
            <person name="Rusch D."/>
            <person name="Podicherti R."/>
            <person name="Tsui H.-C.T."/>
            <person name="Winkler M.E."/>
        </authorList>
    </citation>
    <scope>NUCLEOTIDE SEQUENCE</scope>
</reference>